<evidence type="ECO:0000256" key="1">
    <source>
        <dbReference type="SAM" id="MobiDB-lite"/>
    </source>
</evidence>
<name>U4L5K6_PYROM</name>
<keyword evidence="3" id="KW-1185">Reference proteome</keyword>
<dbReference type="OrthoDB" id="529205at2759"/>
<evidence type="ECO:0000313" key="2">
    <source>
        <dbReference type="EMBL" id="CCX12322.1"/>
    </source>
</evidence>
<dbReference type="AlphaFoldDB" id="U4L5K6"/>
<accession>U4L5K6</accession>
<sequence length="104" mass="11613">MSAIIRTPVARQLLAASKTRSIGAATTVRFIGSTRHENDPDVLQKGKESVLRKHSKSSAEEPKWHEELATDAEAFVKAERGEIDAKESIEKLQRETKDKASEKR</sequence>
<dbReference type="EMBL" id="HF935697">
    <property type="protein sequence ID" value="CCX12322.1"/>
    <property type="molecule type" value="Genomic_DNA"/>
</dbReference>
<feature type="region of interest" description="Disordered" evidence="1">
    <location>
        <begin position="85"/>
        <end position="104"/>
    </location>
</feature>
<gene>
    <name evidence="2" type="ORF">PCON_11916</name>
</gene>
<reference evidence="2 3" key="1">
    <citation type="journal article" date="2013" name="PLoS Genet.">
        <title>The genome and development-dependent transcriptomes of Pyronema confluens: a window into fungal evolution.</title>
        <authorList>
            <person name="Traeger S."/>
            <person name="Altegoer F."/>
            <person name="Freitag M."/>
            <person name="Gabaldon T."/>
            <person name="Kempken F."/>
            <person name="Kumar A."/>
            <person name="Marcet-Houben M."/>
            <person name="Poggeler S."/>
            <person name="Stajich J.E."/>
            <person name="Nowrousian M."/>
        </authorList>
    </citation>
    <scope>NUCLEOTIDE SEQUENCE [LARGE SCALE GENOMIC DNA]</scope>
    <source>
        <strain evidence="3">CBS 100304</strain>
        <tissue evidence="2">Vegetative mycelium</tissue>
    </source>
</reference>
<protein>
    <submittedName>
        <fullName evidence="2">Uncharacterized protein</fullName>
    </submittedName>
</protein>
<proteinExistence type="predicted"/>
<organism evidence="2 3">
    <name type="scientific">Pyronema omphalodes (strain CBS 100304)</name>
    <name type="common">Pyronema confluens</name>
    <dbReference type="NCBI Taxonomy" id="1076935"/>
    <lineage>
        <taxon>Eukaryota</taxon>
        <taxon>Fungi</taxon>
        <taxon>Dikarya</taxon>
        <taxon>Ascomycota</taxon>
        <taxon>Pezizomycotina</taxon>
        <taxon>Pezizomycetes</taxon>
        <taxon>Pezizales</taxon>
        <taxon>Pyronemataceae</taxon>
        <taxon>Pyronema</taxon>
    </lineage>
</organism>
<evidence type="ECO:0000313" key="3">
    <source>
        <dbReference type="Proteomes" id="UP000018144"/>
    </source>
</evidence>
<dbReference type="Proteomes" id="UP000018144">
    <property type="component" value="Unassembled WGS sequence"/>
</dbReference>
<feature type="region of interest" description="Disordered" evidence="1">
    <location>
        <begin position="34"/>
        <end position="66"/>
    </location>
</feature>